<sequence>MKKINTWENEELILALDLYFRNNPNKLSNNHPEIKKLANILNQLPINKKKNISRTPNSVYMKLCNFLRLDPNYPGKGLANGGKLDEKIWNEYSNNIDYLRSIAQTIIDSLQDQNIMIKIESMEEIDAEEEFPEGKILYKLHKYYERSYTLVKRLKEDALKNGALKCWVCGFDFFEKYGDLGKGFIEVHHTVPISEYRGKRNTKLADLVLVCSNCHRMLHRKRPWLKIDELKKILK</sequence>
<accession>A0ABX2RAS7</accession>
<dbReference type="EMBL" id="JACCBS010000001">
    <property type="protein sequence ID" value="NYE57178.1"/>
    <property type="molecule type" value="Genomic_DNA"/>
</dbReference>
<gene>
    <name evidence="2" type="ORF">HDG70_000884</name>
</gene>
<dbReference type="EC" id="3.1.21.-" evidence="2"/>
<dbReference type="InterPro" id="IPR002711">
    <property type="entry name" value="HNH"/>
</dbReference>
<comment type="caution">
    <text evidence="2">The sequence shown here is derived from an EMBL/GenBank/DDBJ whole genome shotgun (WGS) entry which is preliminary data.</text>
</comment>
<dbReference type="InterPro" id="IPR003615">
    <property type="entry name" value="HNH_nuc"/>
</dbReference>
<evidence type="ECO:0000313" key="2">
    <source>
        <dbReference type="EMBL" id="NYE57178.1"/>
    </source>
</evidence>
<protein>
    <submittedName>
        <fullName evidence="2">5-methylcytosine-specific restriction protein A</fullName>
        <ecNumber evidence="2">3.1.21.-</ecNumber>
    </submittedName>
</protein>
<dbReference type="RefSeq" id="WP_028052436.1">
    <property type="nucleotide sequence ID" value="NZ_ATYG01000021.1"/>
</dbReference>
<keyword evidence="2" id="KW-0378">Hydrolase</keyword>
<dbReference type="Gene3D" id="1.10.30.50">
    <property type="match status" value="1"/>
</dbReference>
<feature type="domain" description="HNH nuclease" evidence="1">
    <location>
        <begin position="153"/>
        <end position="216"/>
    </location>
</feature>
<dbReference type="GO" id="GO:0016787">
    <property type="term" value="F:hydrolase activity"/>
    <property type="evidence" value="ECO:0007669"/>
    <property type="project" value="UniProtKB-KW"/>
</dbReference>
<proteinExistence type="predicted"/>
<name>A0ABX2RAS7_9THEO</name>
<dbReference type="SMART" id="SM00507">
    <property type="entry name" value="HNHc"/>
    <property type="match status" value="1"/>
</dbReference>
<dbReference type="Pfam" id="PF01844">
    <property type="entry name" value="HNH"/>
    <property type="match status" value="1"/>
</dbReference>
<evidence type="ECO:0000313" key="3">
    <source>
        <dbReference type="Proteomes" id="UP000604066"/>
    </source>
</evidence>
<reference evidence="2 3" key="1">
    <citation type="submission" date="2020-07" db="EMBL/GenBank/DDBJ databases">
        <title>Genomic Encyclopedia of Type Strains, Phase III (KMG-III): the genomes of soil and plant-associated and newly described type strains.</title>
        <authorList>
            <person name="Whitman W."/>
        </authorList>
    </citation>
    <scope>NUCLEOTIDE SEQUENCE [LARGE SCALE GENOMIC DNA]</scope>
    <source>
        <strain evidence="2 3">DSM 11255</strain>
    </source>
</reference>
<evidence type="ECO:0000259" key="1">
    <source>
        <dbReference type="SMART" id="SM00507"/>
    </source>
</evidence>
<keyword evidence="3" id="KW-1185">Reference proteome</keyword>
<organism evidence="2 3">
    <name type="scientific">Carboxydothermus ferrireducens DSM 11255</name>
    <dbReference type="NCBI Taxonomy" id="1119529"/>
    <lineage>
        <taxon>Bacteria</taxon>
        <taxon>Bacillati</taxon>
        <taxon>Bacillota</taxon>
        <taxon>Clostridia</taxon>
        <taxon>Thermoanaerobacterales</taxon>
        <taxon>Thermoanaerobacteraceae</taxon>
        <taxon>Carboxydothermus</taxon>
    </lineage>
</organism>
<dbReference type="Proteomes" id="UP000604066">
    <property type="component" value="Unassembled WGS sequence"/>
</dbReference>
<dbReference type="CDD" id="cd00085">
    <property type="entry name" value="HNHc"/>
    <property type="match status" value="1"/>
</dbReference>